<dbReference type="AlphaFoldDB" id="A0A0F3Q9Q2"/>
<reference evidence="1 2" key="1">
    <citation type="submission" date="2015-02" db="EMBL/GenBank/DDBJ databases">
        <title>Genome Sequencing of Rickettsiales.</title>
        <authorList>
            <person name="Daugherty S.C."/>
            <person name="Su Q."/>
            <person name="Abolude K."/>
            <person name="Beier-Sexton M."/>
            <person name="Carlyon J.A."/>
            <person name="Carter R."/>
            <person name="Day N.P."/>
            <person name="Dumler S.J."/>
            <person name="Dyachenko V."/>
            <person name="Godinez A."/>
            <person name="Kurtti T.J."/>
            <person name="Lichay M."/>
            <person name="Mullins K.E."/>
            <person name="Ott S."/>
            <person name="Pappas-Brown V."/>
            <person name="Paris D.H."/>
            <person name="Patel P."/>
            <person name="Richards A.L."/>
            <person name="Sadzewicz L."/>
            <person name="Sears K."/>
            <person name="Seidman D."/>
            <person name="Sengamalay N."/>
            <person name="Stenos J."/>
            <person name="Tallon L.J."/>
            <person name="Vincent G."/>
            <person name="Fraser C.M."/>
            <person name="Munderloh U."/>
            <person name="Dunning-Hotopp J.C."/>
        </authorList>
    </citation>
    <scope>NUCLEOTIDE SEQUENCE [LARGE SCALE GENOMIC DNA]</scope>
    <source>
        <strain evidence="1 2">RML An4</strain>
    </source>
</reference>
<proteinExistence type="predicted"/>
<dbReference type="Proteomes" id="UP000033661">
    <property type="component" value="Unassembled WGS sequence"/>
</dbReference>
<evidence type="ECO:0000313" key="2">
    <source>
        <dbReference type="Proteomes" id="UP000033661"/>
    </source>
</evidence>
<evidence type="ECO:0000313" key="1">
    <source>
        <dbReference type="EMBL" id="KJV89300.1"/>
    </source>
</evidence>
<organism evidence="1 2">
    <name type="scientific">Rickettsia bellii str. RML An4</name>
    <dbReference type="NCBI Taxonomy" id="1359193"/>
    <lineage>
        <taxon>Bacteria</taxon>
        <taxon>Pseudomonadati</taxon>
        <taxon>Pseudomonadota</taxon>
        <taxon>Alphaproteobacteria</taxon>
        <taxon>Rickettsiales</taxon>
        <taxon>Rickettsiaceae</taxon>
        <taxon>Rickettsieae</taxon>
        <taxon>Rickettsia</taxon>
        <taxon>belli group</taxon>
    </lineage>
</organism>
<keyword evidence="2" id="KW-1185">Reference proteome</keyword>
<dbReference type="RefSeq" id="WP_045798758.1">
    <property type="nucleotide sequence ID" value="NZ_LAOI01000001.1"/>
</dbReference>
<dbReference type="PATRIC" id="fig|1359193.3.peg.259"/>
<sequence length="719" mass="82549">MLNKKKPAVKKIGKSSNKPFNIEESNYYLNFDDSSDEEDTKIIANNNIEWFERATSVGKLCNLLGKLSDLHSQKIVTHTDLVLSFLAHEFGIRLLKSQEVDKLYRSKKIQELKKNKVLSDENFTNCVNAAWEKALKKTAEDNLDQYNTHYKNNEEALKKFSEYIIDNKRNFIKAVNLKHLDNILNKQVEILLPNTEISITPQKIIEATREVYSACGIAIGNNVIFNRKAKISLNSYKSSSNFLKAKIKEKLLEQEATISIENFANNNIVEFQRIICTKLDIFYNSLNSLLLSNIEKISKNSVKRGVLPNVYNVSFKDYSSSIEFLAYLRLMTKSNIRLIKNFKNNGSIVSDEEILIRVFNYIDDVSVTERQILYKKSSCRADSVDIGKIENSTSYTSIIKMISNLKTKLNISDKLLAQGVIDILGKGKIINSEIIQCISKAENSLQQEEIKKFLHSLTYLLFGSEVVRNPASLIIHYMMLELIIEGNKLWENILSKAPMTIDGAVQASRWQHSNYENLLKYSYDKTTPDINTTVLIDFINQEASIFQEWLRLKNISPDNVQSNPVTLLEILEGLINACKKWYNIQFNISFKDSIIEIFEDVTCNSLSLEQRQECESLSIKETQELYEIIENNKEEAKNLLNVDVSLKKIQEHSKRIQEMGNNDVVAIMRKEGLDFDTLLEKFSTAQNFVKAYNTYEQVRGNATSDFLEWLDEADILGNI</sequence>
<comment type="caution">
    <text evidence="1">The sequence shown here is derived from an EMBL/GenBank/DDBJ whole genome shotgun (WGS) entry which is preliminary data.</text>
</comment>
<protein>
    <submittedName>
        <fullName evidence="1">Uncharacterized protein</fullName>
    </submittedName>
</protein>
<dbReference type="EMBL" id="LAOI01000001">
    <property type="protein sequence ID" value="KJV89300.1"/>
    <property type="molecule type" value="Genomic_DNA"/>
</dbReference>
<accession>A0A0F3Q9Q2</accession>
<name>A0A0F3Q9Q2_RICBE</name>
<gene>
    <name evidence="1" type="ORF">RBEAN4_0271</name>
</gene>